<comment type="caution">
    <text evidence="1">The sequence shown here is derived from an EMBL/GenBank/DDBJ whole genome shotgun (WGS) entry which is preliminary data.</text>
</comment>
<dbReference type="InterPro" id="IPR011051">
    <property type="entry name" value="RmlC_Cupin_sf"/>
</dbReference>
<dbReference type="InterPro" id="IPR014710">
    <property type="entry name" value="RmlC-like_jellyroll"/>
</dbReference>
<dbReference type="CDD" id="cd20293">
    <property type="entry name" value="cupin_HutD_N"/>
    <property type="match status" value="1"/>
</dbReference>
<dbReference type="Pfam" id="PF05962">
    <property type="entry name" value="HutD"/>
    <property type="match status" value="1"/>
</dbReference>
<evidence type="ECO:0008006" key="3">
    <source>
        <dbReference type="Google" id="ProtNLM"/>
    </source>
</evidence>
<dbReference type="AlphaFoldDB" id="A0A814MUY0"/>
<dbReference type="PANTHER" id="PTHR37943:SF1">
    <property type="entry name" value="PROTEIN VES"/>
    <property type="match status" value="1"/>
</dbReference>
<dbReference type="SUPFAM" id="SSF51182">
    <property type="entry name" value="RmlC-like cupins"/>
    <property type="match status" value="1"/>
</dbReference>
<reference evidence="1" key="1">
    <citation type="submission" date="2021-02" db="EMBL/GenBank/DDBJ databases">
        <authorList>
            <person name="Nowell W R."/>
        </authorList>
    </citation>
    <scope>NUCLEOTIDE SEQUENCE</scope>
</reference>
<name>A0A814MUY0_9BILA</name>
<evidence type="ECO:0000313" key="2">
    <source>
        <dbReference type="Proteomes" id="UP000663860"/>
    </source>
</evidence>
<evidence type="ECO:0000313" key="1">
    <source>
        <dbReference type="EMBL" id="CAF1084098.1"/>
    </source>
</evidence>
<proteinExistence type="predicted"/>
<dbReference type="InterPro" id="IPR010282">
    <property type="entry name" value="Uncharacterised_HutD/Ves"/>
</dbReference>
<organism evidence="1 2">
    <name type="scientific">Adineta steineri</name>
    <dbReference type="NCBI Taxonomy" id="433720"/>
    <lineage>
        <taxon>Eukaryota</taxon>
        <taxon>Metazoa</taxon>
        <taxon>Spiralia</taxon>
        <taxon>Gnathifera</taxon>
        <taxon>Rotifera</taxon>
        <taxon>Eurotatoria</taxon>
        <taxon>Bdelloidea</taxon>
        <taxon>Adinetida</taxon>
        <taxon>Adinetidae</taxon>
        <taxon>Adineta</taxon>
    </lineage>
</organism>
<dbReference type="EMBL" id="CAJNOE010000244">
    <property type="protein sequence ID" value="CAF1084098.1"/>
    <property type="molecule type" value="Genomic_DNA"/>
</dbReference>
<gene>
    <name evidence="1" type="ORF">IZO911_LOCUS22125</name>
</gene>
<protein>
    <recommendedName>
        <fullName evidence="3">HutD-family protein</fullName>
    </recommendedName>
</protein>
<dbReference type="PANTHER" id="PTHR37943">
    <property type="entry name" value="PROTEIN VES"/>
    <property type="match status" value="1"/>
</dbReference>
<dbReference type="Gene3D" id="2.60.120.10">
    <property type="entry name" value="Jelly Rolls"/>
    <property type="match status" value="1"/>
</dbReference>
<dbReference type="Proteomes" id="UP000663860">
    <property type="component" value="Unassembled WGS sequence"/>
</dbReference>
<accession>A0A814MUY0</accession>
<sequence>MILRANQHKKMIWKNGGGITHEIAREPNNDQEEFDYRLSMASVKYPGGPFSLYQNIDRTLCIIDGEKMTLQLNNNNNELIHLDKNSPPYSFSGEIPITCQIYEDTLTDFNVMTKRDKFRHTVQRFISNKDQNPVEISNSNEDIIFIIIAQGCLQINDTIMTKGDAIKFIDNQQLIQISTLNDNTIIYLVKITKLSSQ</sequence>